<keyword evidence="1" id="KW-0175">Coiled coil</keyword>
<feature type="compositionally biased region" description="Polar residues" evidence="2">
    <location>
        <begin position="295"/>
        <end position="315"/>
    </location>
</feature>
<feature type="compositionally biased region" description="Polar residues" evidence="2">
    <location>
        <begin position="608"/>
        <end position="617"/>
    </location>
</feature>
<dbReference type="InterPro" id="IPR011011">
    <property type="entry name" value="Znf_FYVE_PHD"/>
</dbReference>
<feature type="compositionally biased region" description="Polar residues" evidence="2">
    <location>
        <begin position="1173"/>
        <end position="1187"/>
    </location>
</feature>
<feature type="compositionally biased region" description="Low complexity" evidence="2">
    <location>
        <begin position="21"/>
        <end position="35"/>
    </location>
</feature>
<protein>
    <submittedName>
        <fullName evidence="3">Uncharacterized protein</fullName>
    </submittedName>
</protein>
<reference evidence="3" key="1">
    <citation type="submission" date="2020-11" db="EMBL/GenBank/DDBJ databases">
        <authorList>
            <person name="Tran Van P."/>
        </authorList>
    </citation>
    <scope>NUCLEOTIDE SEQUENCE</scope>
</reference>
<evidence type="ECO:0000313" key="3">
    <source>
        <dbReference type="EMBL" id="CAD7423185.1"/>
    </source>
</evidence>
<organism evidence="3">
    <name type="scientific">Timema monikensis</name>
    <dbReference type="NCBI Taxonomy" id="170555"/>
    <lineage>
        <taxon>Eukaryota</taxon>
        <taxon>Metazoa</taxon>
        <taxon>Ecdysozoa</taxon>
        <taxon>Arthropoda</taxon>
        <taxon>Hexapoda</taxon>
        <taxon>Insecta</taxon>
        <taxon>Pterygota</taxon>
        <taxon>Neoptera</taxon>
        <taxon>Polyneoptera</taxon>
        <taxon>Phasmatodea</taxon>
        <taxon>Timematodea</taxon>
        <taxon>Timematoidea</taxon>
        <taxon>Timematidae</taxon>
        <taxon>Timema</taxon>
    </lineage>
</organism>
<feature type="compositionally biased region" description="Polar residues" evidence="2">
    <location>
        <begin position="347"/>
        <end position="356"/>
    </location>
</feature>
<feature type="region of interest" description="Disordered" evidence="2">
    <location>
        <begin position="822"/>
        <end position="898"/>
    </location>
</feature>
<accession>A0A7R9DZ96</accession>
<feature type="compositionally biased region" description="Polar residues" evidence="2">
    <location>
        <begin position="449"/>
        <end position="461"/>
    </location>
</feature>
<feature type="region of interest" description="Disordered" evidence="2">
    <location>
        <begin position="693"/>
        <end position="712"/>
    </location>
</feature>
<feature type="compositionally biased region" description="Basic residues" evidence="2">
    <location>
        <begin position="1454"/>
        <end position="1463"/>
    </location>
</feature>
<feature type="compositionally biased region" description="Low complexity" evidence="2">
    <location>
        <begin position="824"/>
        <end position="848"/>
    </location>
</feature>
<feature type="region of interest" description="Disordered" evidence="2">
    <location>
        <begin position="497"/>
        <end position="556"/>
    </location>
</feature>
<dbReference type="Gene3D" id="3.30.40.10">
    <property type="entry name" value="Zinc/RING finger domain, C3HC4 (zinc finger)"/>
    <property type="match status" value="1"/>
</dbReference>
<proteinExistence type="predicted"/>
<feature type="compositionally biased region" description="Polar residues" evidence="2">
    <location>
        <begin position="1217"/>
        <end position="1227"/>
    </location>
</feature>
<feature type="region of interest" description="Disordered" evidence="2">
    <location>
        <begin position="1450"/>
        <end position="1482"/>
    </location>
</feature>
<gene>
    <name evidence="3" type="ORF">TMSB3V08_LOCUS178</name>
</gene>
<feature type="compositionally biased region" description="Basic and acidic residues" evidence="2">
    <location>
        <begin position="319"/>
        <end position="339"/>
    </location>
</feature>
<evidence type="ECO:0000256" key="2">
    <source>
        <dbReference type="SAM" id="MobiDB-lite"/>
    </source>
</evidence>
<dbReference type="PANTHER" id="PTHR34491">
    <property type="entry name" value="A-TYPE INCLUSION PROTEIN, PUTATIVE-RELATED"/>
    <property type="match status" value="1"/>
</dbReference>
<feature type="region of interest" description="Disordered" evidence="2">
    <location>
        <begin position="1"/>
        <end position="179"/>
    </location>
</feature>
<feature type="coiled-coil region" evidence="1">
    <location>
        <begin position="910"/>
        <end position="969"/>
    </location>
</feature>
<dbReference type="EMBL" id="OB792650">
    <property type="protein sequence ID" value="CAD7423185.1"/>
    <property type="molecule type" value="Genomic_DNA"/>
</dbReference>
<feature type="region of interest" description="Disordered" evidence="2">
    <location>
        <begin position="1561"/>
        <end position="1603"/>
    </location>
</feature>
<feature type="compositionally biased region" description="Acidic residues" evidence="2">
    <location>
        <begin position="408"/>
        <end position="440"/>
    </location>
</feature>
<feature type="coiled-coil region" evidence="1">
    <location>
        <begin position="1611"/>
        <end position="1638"/>
    </location>
</feature>
<feature type="compositionally biased region" description="Basic residues" evidence="2">
    <location>
        <begin position="1573"/>
        <end position="1586"/>
    </location>
</feature>
<feature type="region of interest" description="Disordered" evidence="2">
    <location>
        <begin position="767"/>
        <end position="786"/>
    </location>
</feature>
<dbReference type="InterPro" id="IPR013083">
    <property type="entry name" value="Znf_RING/FYVE/PHD"/>
</dbReference>
<feature type="compositionally biased region" description="Low complexity" evidence="2">
    <location>
        <begin position="618"/>
        <end position="632"/>
    </location>
</feature>
<feature type="region of interest" description="Disordered" evidence="2">
    <location>
        <begin position="608"/>
        <end position="632"/>
    </location>
</feature>
<feature type="compositionally biased region" description="Low complexity" evidence="2">
    <location>
        <begin position="107"/>
        <end position="155"/>
    </location>
</feature>
<dbReference type="PANTHER" id="PTHR34491:SF156">
    <property type="entry name" value="KINESIN MOTOR DOMAIN-CONTAINING PROTEIN"/>
    <property type="match status" value="1"/>
</dbReference>
<feature type="region of interest" description="Disordered" evidence="2">
    <location>
        <begin position="1123"/>
        <end position="1227"/>
    </location>
</feature>
<name>A0A7R9DZ96_9NEOP</name>
<feature type="compositionally biased region" description="Low complexity" evidence="2">
    <location>
        <begin position="887"/>
        <end position="897"/>
    </location>
</feature>
<sequence>MFSFASKMLNTLIGSEEEQKQQQQQQQLQQQQIQQPLRPMMGAPSLPRGNFPGPPSGVLLRGMPPSMNPRGSGVMGPPPRLNGPPRLMGPRANVGMGVPLRGGPGGVPQQHNQQHIQQHSQQHIPQHIPQQSQQHIQQHIQQHSQQHIQQHSQPQRLIRPQVAPPPRDSDPAPAGADIPEVDLSHLSDEERAMIQSVMAKAQQLDGDPPHKKEVESRIYHQEITSRREMEFGPKPCPICHTREVNVGSSQECSECRSLTCPNCGALVSSSDNKRTEWMCNMCMKRTNVSPVGWQPSHQQTQSAVKNISQQQQQVWDAQMRGKDLRREGEQQLDRDREYPCSRPLANGISQPSSPSGKLSPCTPSTPSPTPSPLSDMLTQDNIIRHPGVGSRGGALGGMNLDDGREGSECSEDEEDDEEEESEQDEEEEGKEVVESEEEELAPTVAPGISSGQGQASVTSFYDHSPGEVYTIPEEEEEASSPIGGDGVTSLRQHRLAGGMGMGSLSSMMDGDRMSTRSQQPQAQKVPLRLQKSLDGRPVKDNEPLTSDILGRGRTSEFGRSVQRESMYMENQHRSGGMIMKETISRSGMTGLEIDQSRLQFVEANSQLGGSNFMHSESQQQQQTPEHQQQLQQQHIQQQQIQQQQIQQQQQQQLQQQQQFHQEQMQQQQLQHHFQQQQQQMQQQTQQQTQQNALHQQLQKEQNTQQKQQQKQQQHLQQQQLHQQHIQQQQQMLEQEQQERLHQQLQTIQQLQNNAQNDKSKPKFFDLQQTSNKKSRAARFEPADWSPVTDLSPILDVSPSLERAEQELMQRFQEGGIMDPTRSMLSQAQQQQLQQQHLQQGVQQASQSATKPSTGTISGMLADFSRALGLSSTSPRPSPSEDKPVPEQQLQHHQQGLQSHTTVYQHDMQLVQQQKLTQQQIQQQNQQLHKQASQQQQQMQQMQQQQNQQLQQQNQQLQQQQLQQQLIIQEQQLYQQHLQQQQAGMVTGGNMMSEHHSLFPQHLTPQQQQMYQQHMQLQHQAQHLKKIRRSLPHSSTGVTDQTSAQVQNQLQQQHMQQLRQQLQRKDPITSQAMMNSQAVSSHLVNNQELAHMMSGQSISSHLVNNQAMLSSQPMATAHLISSQGMPTHLGSSQPVMSGAGTTSIMHQQLPGGTPLGTPQSTPVGTPRGPRDTGGDSSDTLSETDSQKSLRMRRKLPAIPSDQEAAPLPSSKKRERTKTQASQERFSRSQYLSTNSDCNHNCFRLRSPGHRCGEAHHTKEYKLELTLLFCRSFASLRQTSLDGLLPRTSNLLLARPSASETNLRKIALGVDPVPRPGSALGLLQASSVVSSSGMRTTTTSLGPSDLTSTISTSMHSSPLADLASCLPPDLRHLLGSTGTSDTFPYSKQLPNYMRSLKEQLRDEIKTSNADRRRLLSITDKEREARLRREREKFETLRDPLKRLDMQRKLTSPVMNRSRKIRGHRRQMSDPKIHPPFSPIKEDGDSETDYDRGFMGFLHPSLKPPYKAYEYECIEDMGRRAEWDPSQSYLAFSYAAAGGALRETAINSVLDDDRYLSSSRYSLRRSSDGLGGIDTRRRHDSRKHRKPRSWHPSPYGSDDDDDQLTREEKKAKIKAEIARRRQQIEENARLHEELLRLARLRESAELGFTPHPTQDLGRSGGYGTSSVLKSIDEILLSGRGGSGLHLDYRGHSPRRTEEDRSMDRIASTFRTDDYTSGVYERLSDFSPLTDFTPHAMPLLPDMPTRSRKLLEDLGSSPITESVLAIPQKGKYGSRLYAK</sequence>
<feature type="compositionally biased region" description="Polar residues" evidence="2">
    <location>
        <begin position="1123"/>
        <end position="1145"/>
    </location>
</feature>
<evidence type="ECO:0000256" key="1">
    <source>
        <dbReference type="SAM" id="Coils"/>
    </source>
</evidence>
<feature type="compositionally biased region" description="Basic and acidic residues" evidence="2">
    <location>
        <begin position="531"/>
        <end position="542"/>
    </location>
</feature>
<feature type="region of interest" description="Disordered" evidence="2">
    <location>
        <begin position="292"/>
        <end position="465"/>
    </location>
</feature>
<feature type="compositionally biased region" description="Low complexity" evidence="2">
    <location>
        <begin position="83"/>
        <end position="99"/>
    </location>
</feature>
<dbReference type="SUPFAM" id="SSF57903">
    <property type="entry name" value="FYVE/PHD zinc finger"/>
    <property type="match status" value="1"/>
</dbReference>